<dbReference type="EMBL" id="CM047750">
    <property type="protein sequence ID" value="KAJ0007339.1"/>
    <property type="molecule type" value="Genomic_DNA"/>
</dbReference>
<keyword evidence="2" id="KW-1185">Reference proteome</keyword>
<organism evidence="1 2">
    <name type="scientific">Pistacia integerrima</name>
    <dbReference type="NCBI Taxonomy" id="434235"/>
    <lineage>
        <taxon>Eukaryota</taxon>
        <taxon>Viridiplantae</taxon>
        <taxon>Streptophyta</taxon>
        <taxon>Embryophyta</taxon>
        <taxon>Tracheophyta</taxon>
        <taxon>Spermatophyta</taxon>
        <taxon>Magnoliopsida</taxon>
        <taxon>eudicotyledons</taxon>
        <taxon>Gunneridae</taxon>
        <taxon>Pentapetalae</taxon>
        <taxon>rosids</taxon>
        <taxon>malvids</taxon>
        <taxon>Sapindales</taxon>
        <taxon>Anacardiaceae</taxon>
        <taxon>Pistacia</taxon>
    </lineage>
</organism>
<sequence length="65" mass="7247">MDVSSKKFPTLLSTGAMKKNIKKRQPTAKKKVMMQEPVEPVICSRSWNYETSGDQSSEAQAETAL</sequence>
<accession>A0ACC0X0H3</accession>
<evidence type="ECO:0000313" key="1">
    <source>
        <dbReference type="EMBL" id="KAJ0007339.1"/>
    </source>
</evidence>
<evidence type="ECO:0000313" key="2">
    <source>
        <dbReference type="Proteomes" id="UP001163603"/>
    </source>
</evidence>
<proteinExistence type="predicted"/>
<gene>
    <name evidence="1" type="ORF">Pint_30305</name>
</gene>
<reference evidence="2" key="1">
    <citation type="journal article" date="2023" name="G3 (Bethesda)">
        <title>Genome assembly and association tests identify interacting loci associated with vigor, precocity, and sex in interspecific pistachio rootstocks.</title>
        <authorList>
            <person name="Palmer W."/>
            <person name="Jacygrad E."/>
            <person name="Sagayaradj S."/>
            <person name="Cavanaugh K."/>
            <person name="Han R."/>
            <person name="Bertier L."/>
            <person name="Beede B."/>
            <person name="Kafkas S."/>
            <person name="Golino D."/>
            <person name="Preece J."/>
            <person name="Michelmore R."/>
        </authorList>
    </citation>
    <scope>NUCLEOTIDE SEQUENCE [LARGE SCALE GENOMIC DNA]</scope>
</reference>
<comment type="caution">
    <text evidence="1">The sequence shown here is derived from an EMBL/GenBank/DDBJ whole genome shotgun (WGS) entry which is preliminary data.</text>
</comment>
<name>A0ACC0X0H3_9ROSI</name>
<protein>
    <submittedName>
        <fullName evidence="1">Uncharacterized protein</fullName>
    </submittedName>
</protein>
<dbReference type="Proteomes" id="UP001163603">
    <property type="component" value="Chromosome 15"/>
</dbReference>